<feature type="region of interest" description="Disordered" evidence="7">
    <location>
        <begin position="70"/>
        <end position="109"/>
    </location>
</feature>
<dbReference type="InterPro" id="IPR050628">
    <property type="entry name" value="SNF2_RAD54_helicase_TF"/>
</dbReference>
<dbReference type="PANTHER" id="PTHR45626:SF16">
    <property type="entry name" value="ATP-DEPENDENT HELICASE ULS1"/>
    <property type="match status" value="1"/>
</dbReference>
<comment type="similarity">
    <text evidence="1">Belongs to the SNF2/RAD54 helicase family.</text>
</comment>
<dbReference type="Gene3D" id="3.30.40.10">
    <property type="entry name" value="Zinc/RING finger domain, C3HC4 (zinc finger)"/>
    <property type="match status" value="1"/>
</dbReference>
<evidence type="ECO:0000313" key="11">
    <source>
        <dbReference type="EMBL" id="KAI1875149.1"/>
    </source>
</evidence>
<dbReference type="GO" id="GO:0000724">
    <property type="term" value="P:double-strand break repair via homologous recombination"/>
    <property type="evidence" value="ECO:0007669"/>
    <property type="project" value="TreeGrafter"/>
</dbReference>
<keyword evidence="12" id="KW-1185">Reference proteome</keyword>
<dbReference type="InterPro" id="IPR000330">
    <property type="entry name" value="SNF2_N"/>
</dbReference>
<name>A0A9P9WQH4_9PEZI</name>
<keyword evidence="4" id="KW-0347">Helicase</keyword>
<dbReference type="InterPro" id="IPR001650">
    <property type="entry name" value="Helicase_C-like"/>
</dbReference>
<dbReference type="EMBL" id="JAFIMR010000008">
    <property type="protein sequence ID" value="KAI1875149.1"/>
    <property type="molecule type" value="Genomic_DNA"/>
</dbReference>
<keyword evidence="2" id="KW-0547">Nucleotide-binding</keyword>
<dbReference type="SMART" id="SM00490">
    <property type="entry name" value="HELICc"/>
    <property type="match status" value="1"/>
</dbReference>
<dbReference type="GO" id="GO:0005524">
    <property type="term" value="F:ATP binding"/>
    <property type="evidence" value="ECO:0007669"/>
    <property type="project" value="UniProtKB-KW"/>
</dbReference>
<dbReference type="GO" id="GO:0005634">
    <property type="term" value="C:nucleus"/>
    <property type="evidence" value="ECO:0007669"/>
    <property type="project" value="TreeGrafter"/>
</dbReference>
<feature type="compositionally biased region" description="Acidic residues" evidence="7">
    <location>
        <begin position="19"/>
        <end position="28"/>
    </location>
</feature>
<evidence type="ECO:0000256" key="5">
    <source>
        <dbReference type="ARBA" id="ARBA00022840"/>
    </source>
</evidence>
<dbReference type="Pfam" id="PF15227">
    <property type="entry name" value="zf-C3HC4_4"/>
    <property type="match status" value="1"/>
</dbReference>
<dbReference type="InterPro" id="IPR013083">
    <property type="entry name" value="Znf_RING/FYVE/PHD"/>
</dbReference>
<dbReference type="GO" id="GO:0016787">
    <property type="term" value="F:hydrolase activity"/>
    <property type="evidence" value="ECO:0007669"/>
    <property type="project" value="UniProtKB-KW"/>
</dbReference>
<dbReference type="Proteomes" id="UP000829685">
    <property type="component" value="Unassembled WGS sequence"/>
</dbReference>
<feature type="domain" description="Helicase ATP-binding" evidence="9">
    <location>
        <begin position="526"/>
        <end position="717"/>
    </location>
</feature>
<evidence type="ECO:0000259" key="9">
    <source>
        <dbReference type="PROSITE" id="PS51192"/>
    </source>
</evidence>
<evidence type="ECO:0000256" key="7">
    <source>
        <dbReference type="SAM" id="MobiDB-lite"/>
    </source>
</evidence>
<dbReference type="InterPro" id="IPR014001">
    <property type="entry name" value="Helicase_ATP-bd"/>
</dbReference>
<feature type="region of interest" description="Disordered" evidence="7">
    <location>
        <begin position="163"/>
        <end position="198"/>
    </location>
</feature>
<feature type="region of interest" description="Disordered" evidence="7">
    <location>
        <begin position="952"/>
        <end position="1044"/>
    </location>
</feature>
<dbReference type="InterPro" id="IPR001841">
    <property type="entry name" value="Znf_RING"/>
</dbReference>
<feature type="domain" description="RING-type" evidence="8">
    <location>
        <begin position="877"/>
        <end position="928"/>
    </location>
</feature>
<keyword evidence="3" id="KW-0378">Hydrolase</keyword>
<dbReference type="InterPro" id="IPR027417">
    <property type="entry name" value="P-loop_NTPase"/>
</dbReference>
<protein>
    <recommendedName>
        <fullName evidence="13">SWI/SNF family DNA-dependent ATPase Ris1</fullName>
    </recommendedName>
</protein>
<feature type="region of interest" description="Disordered" evidence="7">
    <location>
        <begin position="1"/>
        <end position="28"/>
    </location>
</feature>
<dbReference type="Gene3D" id="3.40.50.10810">
    <property type="entry name" value="Tandem AAA-ATPase domain"/>
    <property type="match status" value="1"/>
</dbReference>
<proteinExistence type="inferred from homology"/>
<feature type="compositionally biased region" description="Acidic residues" evidence="7">
    <location>
        <begin position="959"/>
        <end position="988"/>
    </location>
</feature>
<evidence type="ECO:0000256" key="4">
    <source>
        <dbReference type="ARBA" id="ARBA00022806"/>
    </source>
</evidence>
<dbReference type="CDD" id="cd18793">
    <property type="entry name" value="SF2_C_SNF"/>
    <property type="match status" value="1"/>
</dbReference>
<dbReference type="SUPFAM" id="SSF57850">
    <property type="entry name" value="RING/U-box"/>
    <property type="match status" value="1"/>
</dbReference>
<gene>
    <name evidence="11" type="ORF">JX265_004207</name>
</gene>
<dbReference type="GO" id="GO:0005737">
    <property type="term" value="C:cytoplasm"/>
    <property type="evidence" value="ECO:0007669"/>
    <property type="project" value="TreeGrafter"/>
</dbReference>
<sequence length="1248" mass="139320">MASASAGLPIRPHASGEADMPETEEELTEDLHFNEALLESLVDVTEDTSVQRAEIHSGIKTIKKKLKRLRAAKRGHTQDAASRMNGTTDARRSTSRKMNGSGNQSLPTMATPDQIIDLTETPPSSFRYPYGLEHDGYLGGSSSNDMEPNDITDIAARDRKRTYSSHLDAEDPWFPESKSRRTTPSLDENNFNLDDDLRVHGDASSTIDLTGDEEETSSAYLHRQEAEMHRLRLKKEQEEEDAWFAQQYAARLDNTDADYESDSVPNQATRFGQQRPSQSTHSYSQAQLPSTASSSSQPASGSSAFGLPSHVKPEPFRSTGYPDSSYQSTHAHGSKMPGSFDSDPLEEASRNFPAQDLLTLTEDDFDLFGDEAFSNAYNGSSPTPDSDLEIIGVGAAGFPPGSLGIGPSSQAYPSMGHRPGTLVNGSSRVGSSLSDIIGRTNNYDFATGRDHLGNPLPSHMMNRIQGLQNIQNGYIDAKSTEEQIRNLLTGISSEDANPDDLAETPEGFKYPLFVHQKIALKWMQGMEADSNKKGGILADDMGLGKTLSTLALIKTRPAPRNGATSASPTLIVAPVALLKQWEREIQTKITERPGLTVLNAHASRRNWESLRQYDIVLTTYDKIRSEAERLDKYTKQMAIKNSPADENFLMREFPLMGPRSKFHRVILDEAQAIKNAKAKRSQAIAKIRADYRWCLTGTPMMNSVSELASLVHFLRIKPYNDPKRWLETFGSLVKTAPRLNQHTGMKKLQALIKAIMLRRTKQTEINGKPIITLPPKTEIVDHIIFSEDEQSYYRDLERDSQVKFSRFLKEGLVGKRYTAALVLMLRLRQACCHPFLHITDLELVNNDIPVAKMLETAAKLKPDAVIRLKRSVGSFECPICYDFIENPNILVCGHNTCPQCLVRYRQTAEEQNIQNGREGFRSTCPECREAVNLDEYITFEIFQQVYMKDELEAERGESDAQDGDGELDEIFSDDETSSEEEGDDDEVDERGNLAGFIVDDDGDSDFSPVKHTKSRGKGKRKDKGKGKGKDEGKMKKKGPVKPETLSKLRKEATNQPRLREKYMKYLRSIWLDSAKVSKCMEIIASIQASGEKTIIFSQWTLLLDLLEVQMGRQLDIGFRRYDGSMQAARRDKAVSDFMEKPDVKVMLVSLKAGNAGLNLTAASHVIIMDPFWNPFTEYQAVDRAHRIGQLREVKVHRLLVKGTVEDRIIALQDQKRELVNSALDESASQAIGRLGAKDLAFLFGVPAR</sequence>
<feature type="compositionally biased region" description="Polar residues" evidence="7">
    <location>
        <begin position="96"/>
        <end position="108"/>
    </location>
</feature>
<evidence type="ECO:0000259" key="8">
    <source>
        <dbReference type="PROSITE" id="PS50089"/>
    </source>
</evidence>
<evidence type="ECO:0000256" key="2">
    <source>
        <dbReference type="ARBA" id="ARBA00022741"/>
    </source>
</evidence>
<comment type="caution">
    <text evidence="11">The sequence shown here is derived from an EMBL/GenBank/DDBJ whole genome shotgun (WGS) entry which is preliminary data.</text>
</comment>
<dbReference type="InterPro" id="IPR049730">
    <property type="entry name" value="SNF2/RAD54-like_C"/>
</dbReference>
<dbReference type="PROSITE" id="PS51194">
    <property type="entry name" value="HELICASE_CTER"/>
    <property type="match status" value="1"/>
</dbReference>
<dbReference type="GO" id="GO:0004386">
    <property type="term" value="F:helicase activity"/>
    <property type="evidence" value="ECO:0007669"/>
    <property type="project" value="UniProtKB-KW"/>
</dbReference>
<accession>A0A9P9WQH4</accession>
<dbReference type="PROSITE" id="PS50089">
    <property type="entry name" value="ZF_RING_2"/>
    <property type="match status" value="1"/>
</dbReference>
<keyword evidence="5" id="KW-0067">ATP-binding</keyword>
<dbReference type="Gene3D" id="3.40.50.300">
    <property type="entry name" value="P-loop containing nucleotide triphosphate hydrolases"/>
    <property type="match status" value="1"/>
</dbReference>
<dbReference type="Pfam" id="PF00176">
    <property type="entry name" value="SNF2-rel_dom"/>
    <property type="match status" value="1"/>
</dbReference>
<feature type="compositionally biased region" description="Basic residues" evidence="7">
    <location>
        <begin position="1010"/>
        <end position="1024"/>
    </location>
</feature>
<feature type="compositionally biased region" description="Polar residues" evidence="7">
    <location>
        <begin position="263"/>
        <end position="283"/>
    </location>
</feature>
<feature type="compositionally biased region" description="Low complexity" evidence="7">
    <location>
        <begin position="284"/>
        <end position="304"/>
    </location>
</feature>
<dbReference type="SMART" id="SM00184">
    <property type="entry name" value="RING"/>
    <property type="match status" value="1"/>
</dbReference>
<keyword evidence="6" id="KW-0863">Zinc-finger</keyword>
<evidence type="ECO:0000256" key="6">
    <source>
        <dbReference type="PROSITE-ProRule" id="PRU00175"/>
    </source>
</evidence>
<evidence type="ECO:0008006" key="13">
    <source>
        <dbReference type="Google" id="ProtNLM"/>
    </source>
</evidence>
<dbReference type="SMART" id="SM00487">
    <property type="entry name" value="DEXDc"/>
    <property type="match status" value="1"/>
</dbReference>
<dbReference type="PANTHER" id="PTHR45626">
    <property type="entry name" value="TRANSCRIPTION TERMINATION FACTOR 2-RELATED"/>
    <property type="match status" value="1"/>
</dbReference>
<dbReference type="GO" id="GO:0008270">
    <property type="term" value="F:zinc ion binding"/>
    <property type="evidence" value="ECO:0007669"/>
    <property type="project" value="UniProtKB-KW"/>
</dbReference>
<dbReference type="Pfam" id="PF00271">
    <property type="entry name" value="Helicase_C"/>
    <property type="match status" value="1"/>
</dbReference>
<evidence type="ECO:0000259" key="10">
    <source>
        <dbReference type="PROSITE" id="PS51194"/>
    </source>
</evidence>
<keyword evidence="6" id="KW-0479">Metal-binding</keyword>
<dbReference type="InterPro" id="IPR038718">
    <property type="entry name" value="SNF2-like_sf"/>
</dbReference>
<dbReference type="AlphaFoldDB" id="A0A9P9WQH4"/>
<evidence type="ECO:0000256" key="3">
    <source>
        <dbReference type="ARBA" id="ARBA00022801"/>
    </source>
</evidence>
<organism evidence="11 12">
    <name type="scientific">Neoarthrinium moseri</name>
    <dbReference type="NCBI Taxonomy" id="1658444"/>
    <lineage>
        <taxon>Eukaryota</taxon>
        <taxon>Fungi</taxon>
        <taxon>Dikarya</taxon>
        <taxon>Ascomycota</taxon>
        <taxon>Pezizomycotina</taxon>
        <taxon>Sordariomycetes</taxon>
        <taxon>Xylariomycetidae</taxon>
        <taxon>Amphisphaeriales</taxon>
        <taxon>Apiosporaceae</taxon>
        <taxon>Neoarthrinium</taxon>
    </lineage>
</organism>
<dbReference type="SUPFAM" id="SSF52540">
    <property type="entry name" value="P-loop containing nucleoside triphosphate hydrolases"/>
    <property type="match status" value="2"/>
</dbReference>
<feature type="domain" description="Helicase C-terminal" evidence="10">
    <location>
        <begin position="1078"/>
        <end position="1235"/>
    </location>
</feature>
<evidence type="ECO:0000313" key="12">
    <source>
        <dbReference type="Proteomes" id="UP000829685"/>
    </source>
</evidence>
<dbReference type="GO" id="GO:0008094">
    <property type="term" value="F:ATP-dependent activity, acting on DNA"/>
    <property type="evidence" value="ECO:0007669"/>
    <property type="project" value="TreeGrafter"/>
</dbReference>
<evidence type="ECO:0000256" key="1">
    <source>
        <dbReference type="ARBA" id="ARBA00007025"/>
    </source>
</evidence>
<reference evidence="11" key="1">
    <citation type="submission" date="2021-03" db="EMBL/GenBank/DDBJ databases">
        <title>Revisited historic fungal species revealed as producer of novel bioactive compounds through whole genome sequencing and comparative genomics.</title>
        <authorList>
            <person name="Vignolle G.A."/>
            <person name="Hochenegger N."/>
            <person name="Mach R.L."/>
            <person name="Mach-Aigner A.R."/>
            <person name="Javad Rahimi M."/>
            <person name="Salim K.A."/>
            <person name="Chan C.M."/>
            <person name="Lim L.B.L."/>
            <person name="Cai F."/>
            <person name="Druzhinina I.S."/>
            <person name="U'Ren J.M."/>
            <person name="Derntl C."/>
        </authorList>
    </citation>
    <scope>NUCLEOTIDE SEQUENCE</scope>
    <source>
        <strain evidence="11">TUCIM 5799</strain>
    </source>
</reference>
<dbReference type="CDD" id="cd18008">
    <property type="entry name" value="DEXDc_SHPRH-like"/>
    <property type="match status" value="1"/>
</dbReference>
<dbReference type="PROSITE" id="PS51192">
    <property type="entry name" value="HELICASE_ATP_BIND_1"/>
    <property type="match status" value="1"/>
</dbReference>
<feature type="compositionally biased region" description="Polar residues" evidence="7">
    <location>
        <begin position="321"/>
        <end position="331"/>
    </location>
</feature>
<keyword evidence="6" id="KW-0862">Zinc</keyword>
<feature type="region of interest" description="Disordered" evidence="7">
    <location>
        <begin position="257"/>
        <end position="347"/>
    </location>
</feature>